<dbReference type="InterPro" id="IPR013307">
    <property type="entry name" value="Superantigen_bac"/>
</dbReference>
<dbReference type="SUPFAM" id="SSF54334">
    <property type="entry name" value="Superantigen toxins, C-terminal domain"/>
    <property type="match status" value="1"/>
</dbReference>
<dbReference type="Gene3D" id="3.10.20.120">
    <property type="match status" value="1"/>
</dbReference>
<dbReference type="InterPro" id="IPR016091">
    <property type="entry name" value="SuperAg_toxin_C"/>
</dbReference>
<organism evidence="3 4">
    <name type="scientific">Staphylococcus condimenti</name>
    <dbReference type="NCBI Taxonomy" id="70255"/>
    <lineage>
        <taxon>Bacteria</taxon>
        <taxon>Bacillati</taxon>
        <taxon>Bacillota</taxon>
        <taxon>Bacilli</taxon>
        <taxon>Bacillales</taxon>
        <taxon>Staphylococcaceae</taxon>
        <taxon>Staphylococcus</taxon>
    </lineage>
</organism>
<dbReference type="InterPro" id="IPR006123">
    <property type="entry name" value="Toxin_b-grasp_Staph/Strep"/>
</dbReference>
<dbReference type="Pfam" id="PF02876">
    <property type="entry name" value="Stap_Strp_tox_C"/>
    <property type="match status" value="1"/>
</dbReference>
<proteinExistence type="inferred from homology"/>
<comment type="similarity">
    <text evidence="1">Belongs to the staphylococcal/streptococcal toxin family.</text>
</comment>
<accession>A0A4V2DWF3</accession>
<reference evidence="3 4" key="1">
    <citation type="submission" date="2018-11" db="EMBL/GenBank/DDBJ databases">
        <title>Genomic profiling of Staphylococcus species from a Poultry farm system in KwaZulu-Natal, South Africa.</title>
        <authorList>
            <person name="Amoako D.G."/>
            <person name="Somboro A.M."/>
            <person name="Abia A.L.K."/>
            <person name="Bester L.A."/>
            <person name="Essack S.Y."/>
        </authorList>
    </citation>
    <scope>NUCLEOTIDE SEQUENCE [LARGE SCALE GENOMIC DNA]</scope>
    <source>
        <strain evidence="3 4">SA11</strain>
    </source>
</reference>
<dbReference type="PRINTS" id="PR01898">
    <property type="entry name" value="SAGSUPRFAMLY"/>
</dbReference>
<dbReference type="Proteomes" id="UP000293854">
    <property type="component" value="Unassembled WGS sequence"/>
</dbReference>
<gene>
    <name evidence="3" type="ORF">EIG99_07975</name>
</gene>
<protein>
    <submittedName>
        <fullName evidence="3">Superantigen-like protein SSL12</fullName>
    </submittedName>
</protein>
<evidence type="ECO:0000313" key="4">
    <source>
        <dbReference type="Proteomes" id="UP000293854"/>
    </source>
</evidence>
<dbReference type="PROSITE" id="PS00278">
    <property type="entry name" value="STAPH_STREP_TOXIN_2"/>
    <property type="match status" value="1"/>
</dbReference>
<feature type="domain" description="Staphylococcal/Streptococcal toxin beta-grasp" evidence="2">
    <location>
        <begin position="149"/>
        <end position="238"/>
    </location>
</feature>
<dbReference type="PRINTS" id="PR01800">
    <property type="entry name" value="STAPHEXOTOXN"/>
</dbReference>
<dbReference type="InterPro" id="IPR006126">
    <property type="entry name" value="Staph/Strept_toxin_CS"/>
</dbReference>
<dbReference type="AlphaFoldDB" id="A0A4V2DWF3"/>
<name>A0A4V2DWF3_9STAP</name>
<evidence type="ECO:0000259" key="2">
    <source>
        <dbReference type="Pfam" id="PF02876"/>
    </source>
</evidence>
<comment type="caution">
    <text evidence="3">The sequence shown here is derived from an EMBL/GenBank/DDBJ whole genome shotgun (WGS) entry which is preliminary data.</text>
</comment>
<evidence type="ECO:0000256" key="1">
    <source>
        <dbReference type="ARBA" id="ARBA00008401"/>
    </source>
</evidence>
<dbReference type="PRINTS" id="PR01501">
    <property type="entry name" value="TOXICSSTOXIN"/>
</dbReference>
<sequence>MMKKQIIKKAILSTSITLMGLGAVSSFNSDTSLSSNIHAAQFQGQNQANELKNYYSQTPEIFSNKKLTQVAEGSDKGKIYVDIQRSWGAFINVAGGESWGNINNLRNKQVDVFGIKDKPTSKYWWAYTEYFTGGVTPAANPSAPVYPINVTVKKNAIVKNSFDIKAFETRKDKITLKELDFQIRKALINNNNLYNNGQNKGTVQITTKDNKVFTFDLSKKLENERANIYVDGKNIATIVADIKIG</sequence>
<dbReference type="NCBIfam" id="NF009890">
    <property type="entry name" value="PRK13350.1"/>
    <property type="match status" value="1"/>
</dbReference>
<evidence type="ECO:0000313" key="3">
    <source>
        <dbReference type="EMBL" id="RZI01786.1"/>
    </source>
</evidence>
<dbReference type="GO" id="GO:0005576">
    <property type="term" value="C:extracellular region"/>
    <property type="evidence" value="ECO:0007669"/>
    <property type="project" value="InterPro"/>
</dbReference>
<dbReference type="EMBL" id="RQTE01000143">
    <property type="protein sequence ID" value="RZI01786.1"/>
    <property type="molecule type" value="Genomic_DNA"/>
</dbReference>
<dbReference type="InterPro" id="IPR008375">
    <property type="entry name" value="Staph_exotoxin"/>
</dbReference>
<dbReference type="Gene3D" id="2.40.50.110">
    <property type="match status" value="1"/>
</dbReference>